<feature type="region of interest" description="Disordered" evidence="10">
    <location>
        <begin position="623"/>
        <end position="649"/>
    </location>
</feature>
<dbReference type="GO" id="GO:0007030">
    <property type="term" value="P:Golgi organization"/>
    <property type="evidence" value="ECO:0007669"/>
    <property type="project" value="TreeGrafter"/>
</dbReference>
<keyword evidence="8" id="KW-0809">Transit peptide</keyword>
<comment type="similarity">
    <text evidence="3">Belongs to the dymeclin family.</text>
</comment>
<keyword evidence="7" id="KW-0519">Myristate</keyword>
<dbReference type="Pfam" id="PF00504">
    <property type="entry name" value="Chloroa_b-bind"/>
    <property type="match status" value="1"/>
</dbReference>
<dbReference type="EMBL" id="JADCNM010000007">
    <property type="protein sequence ID" value="KAG0475434.1"/>
    <property type="molecule type" value="Genomic_DNA"/>
</dbReference>
<dbReference type="GO" id="GO:0016020">
    <property type="term" value="C:membrane"/>
    <property type="evidence" value="ECO:0007669"/>
    <property type="project" value="UniProtKB-SubCell"/>
</dbReference>
<evidence type="ECO:0000256" key="3">
    <source>
        <dbReference type="ARBA" id="ARBA00010603"/>
    </source>
</evidence>
<keyword evidence="11" id="KW-0812">Transmembrane</keyword>
<feature type="transmembrane region" description="Helical" evidence="11">
    <location>
        <begin position="703"/>
        <end position="722"/>
    </location>
</feature>
<evidence type="ECO:0000256" key="7">
    <source>
        <dbReference type="ARBA" id="ARBA00022707"/>
    </source>
</evidence>
<protein>
    <recommendedName>
        <fullName evidence="4">Dymeclin</fullName>
    </recommendedName>
</protein>
<dbReference type="PANTHER" id="PTHR12895">
    <property type="entry name" value="DYMECLIN"/>
    <property type="match status" value="1"/>
</dbReference>
<keyword evidence="9" id="KW-0449">Lipoprotein</keyword>
<reference evidence="12 13" key="1">
    <citation type="journal article" date="2020" name="Nat. Food">
        <title>A phased Vanilla planifolia genome enables genetic improvement of flavour and production.</title>
        <authorList>
            <person name="Hasing T."/>
            <person name="Tang H."/>
            <person name="Brym M."/>
            <person name="Khazi F."/>
            <person name="Huang T."/>
            <person name="Chambers A.H."/>
        </authorList>
    </citation>
    <scope>NUCLEOTIDE SEQUENCE [LARGE SCALE GENOMIC DNA]</scope>
    <source>
        <tissue evidence="12">Leaf</tissue>
    </source>
</reference>
<evidence type="ECO:0000256" key="6">
    <source>
        <dbReference type="ARBA" id="ARBA00022640"/>
    </source>
</evidence>
<evidence type="ECO:0000256" key="5">
    <source>
        <dbReference type="ARBA" id="ARBA00022528"/>
    </source>
</evidence>
<evidence type="ECO:0000256" key="1">
    <source>
        <dbReference type="ARBA" id="ARBA00004229"/>
    </source>
</evidence>
<dbReference type="SUPFAM" id="SSF103511">
    <property type="entry name" value="Chlorophyll a-b binding protein"/>
    <property type="match status" value="1"/>
</dbReference>
<evidence type="ECO:0000256" key="9">
    <source>
        <dbReference type="ARBA" id="ARBA00023288"/>
    </source>
</evidence>
<gene>
    <name evidence="12" type="ORF">HPP92_015120</name>
</gene>
<evidence type="ECO:0000256" key="10">
    <source>
        <dbReference type="SAM" id="MobiDB-lite"/>
    </source>
</evidence>
<dbReference type="Proteomes" id="UP000639772">
    <property type="component" value="Chromosome 7"/>
</dbReference>
<dbReference type="PANTHER" id="PTHR12895:SF9">
    <property type="entry name" value="DYMECLIN"/>
    <property type="match status" value="1"/>
</dbReference>
<comment type="subcellular location">
    <subcellularLocation>
        <location evidence="2">Membrane</location>
    </subcellularLocation>
    <subcellularLocation>
        <location evidence="1">Plastid</location>
        <location evidence="1">Chloroplast</location>
    </subcellularLocation>
</comment>
<proteinExistence type="inferred from homology"/>
<evidence type="ECO:0000256" key="11">
    <source>
        <dbReference type="SAM" id="Phobius"/>
    </source>
</evidence>
<evidence type="ECO:0000256" key="4">
    <source>
        <dbReference type="ARBA" id="ARBA00015736"/>
    </source>
</evidence>
<keyword evidence="11" id="KW-1133">Transmembrane helix</keyword>
<evidence type="ECO:0000256" key="2">
    <source>
        <dbReference type="ARBA" id="ARBA00004370"/>
    </source>
</evidence>
<accession>A0A835UTR6</accession>
<evidence type="ECO:0000313" key="12">
    <source>
        <dbReference type="EMBL" id="KAG0475434.1"/>
    </source>
</evidence>
<organism evidence="12 13">
    <name type="scientific">Vanilla planifolia</name>
    <name type="common">Vanilla</name>
    <dbReference type="NCBI Taxonomy" id="51239"/>
    <lineage>
        <taxon>Eukaryota</taxon>
        <taxon>Viridiplantae</taxon>
        <taxon>Streptophyta</taxon>
        <taxon>Embryophyta</taxon>
        <taxon>Tracheophyta</taxon>
        <taxon>Spermatophyta</taxon>
        <taxon>Magnoliopsida</taxon>
        <taxon>Liliopsida</taxon>
        <taxon>Asparagales</taxon>
        <taxon>Orchidaceae</taxon>
        <taxon>Vanilloideae</taxon>
        <taxon>Vanilleae</taxon>
        <taxon>Vanilla</taxon>
    </lineage>
</organism>
<dbReference type="Pfam" id="PF09742">
    <property type="entry name" value="Dymeclin"/>
    <property type="match status" value="1"/>
</dbReference>
<evidence type="ECO:0000313" key="13">
    <source>
        <dbReference type="Proteomes" id="UP000639772"/>
    </source>
</evidence>
<dbReference type="OrthoDB" id="10253409at2759"/>
<name>A0A835UTR6_VANPL</name>
<keyword evidence="11" id="KW-0472">Membrane</keyword>
<dbReference type="AlphaFoldDB" id="A0A835UTR6"/>
<evidence type="ECO:0000256" key="8">
    <source>
        <dbReference type="ARBA" id="ARBA00022946"/>
    </source>
</evidence>
<sequence>MGTSPSTPRRGGRLGGAEEELMGIFIGEKSYPISSDFWNKLLEVPHTFHWPPDHVIEACQIFSECSFLQISTFGAFVLNMSFLCLSAVLNNRYTRHLAKILVLLALSLQELASNAGSSMHLKAINAAYLSSVFLKHIIENAVTDALEELCLSLNEDDKESDVLSARSGPSPGPKEVHPFIDVIMIQDGALVASVVRRLLLNFMTRPRIPLGGYYPMHSVTSHSGVLQRVGFAAANFVLLPYYTFNYLVSSSGEGTRSPLAEISLDVLLVLVHFRKCATLDGMMAMNNSAHAVSKFDIKEGSFFCENPYCIALNSAQDAPLDHIDNEGNAIGGALVRLPFASLFDTLGLCLADESAVLLLYSFVHGNSAFLEYVLVRTDLDTLILNSVPWYEERLLRHTSLGSLMVVVLIRIVNYNLTRMRDVYLHTNCLAILANMAPDVHRLSSYASQRLVSLFDMLSRKYTKLAELVDGKAFNVSTGSAIEDMSTELHLYTDFLRIVLEILNAILTCALPRNPEVVYALMHRQEVFHPFKNHPRFNELLENIFTVIITNCRSWRGEGMKMFTQLRFTYEQEGHHEEFFIPYVWKLILGHRFIFRTDAINLFPTDILEMPTAPIKSSEVSVKRGDVEPQSTVETKEELPTPSLPTQSKRSEVKNTGLWDVLAFSGPGPERINGRLAMIGFASAVAVEVASGNDLAGQLSNGGLLWFAGAVALFSVASLVPLFRGVDAPERSSGFMTADAELWNGRFAMLGLVGLAFTEYLKGGPLV</sequence>
<comment type="caution">
    <text evidence="12">The sequence shown here is derived from an EMBL/GenBank/DDBJ whole genome shotgun (WGS) entry which is preliminary data.</text>
</comment>
<dbReference type="InterPro" id="IPR019142">
    <property type="entry name" value="Dymeclin"/>
</dbReference>
<keyword evidence="5" id="KW-0150">Chloroplast</keyword>
<dbReference type="GO" id="GO:0005794">
    <property type="term" value="C:Golgi apparatus"/>
    <property type="evidence" value="ECO:0007669"/>
    <property type="project" value="TreeGrafter"/>
</dbReference>
<dbReference type="InterPro" id="IPR022796">
    <property type="entry name" value="Chloroa_b-bind"/>
</dbReference>
<keyword evidence="6" id="KW-0934">Plastid</keyword>
<dbReference type="GO" id="GO:0009507">
    <property type="term" value="C:chloroplast"/>
    <property type="evidence" value="ECO:0007669"/>
    <property type="project" value="UniProtKB-SubCell"/>
</dbReference>